<organism evidence="3 4">
    <name type="scientific">Candidatus Prevotella avicola</name>
    <dbReference type="NCBI Taxonomy" id="2838738"/>
    <lineage>
        <taxon>Bacteria</taxon>
        <taxon>Pseudomonadati</taxon>
        <taxon>Bacteroidota</taxon>
        <taxon>Bacteroidia</taxon>
        <taxon>Bacteroidales</taxon>
        <taxon>Prevotellaceae</taxon>
        <taxon>Prevotella</taxon>
    </lineage>
</organism>
<dbReference type="AlphaFoldDB" id="A0A9D2G0P7"/>
<dbReference type="SUPFAM" id="SSF51230">
    <property type="entry name" value="Single hybrid motif"/>
    <property type="match status" value="1"/>
</dbReference>
<keyword evidence="1" id="KW-1133">Transmembrane helix</keyword>
<comment type="caution">
    <text evidence="3">The sequence shown here is derived from an EMBL/GenBank/DDBJ whole genome shotgun (WGS) entry which is preliminary data.</text>
</comment>
<feature type="transmembrane region" description="Helical" evidence="1">
    <location>
        <begin position="12"/>
        <end position="32"/>
    </location>
</feature>
<evidence type="ECO:0000313" key="3">
    <source>
        <dbReference type="EMBL" id="HIZ69955.1"/>
    </source>
</evidence>
<protein>
    <submittedName>
        <fullName evidence="3">Biotin/lipoyl-binding protein</fullName>
    </submittedName>
</protein>
<reference evidence="3" key="2">
    <citation type="submission" date="2021-04" db="EMBL/GenBank/DDBJ databases">
        <authorList>
            <person name="Gilroy R."/>
        </authorList>
    </citation>
    <scope>NUCLEOTIDE SEQUENCE</scope>
    <source>
        <strain evidence="3">ChiHecec3B27-8219</strain>
    </source>
</reference>
<dbReference type="PANTHER" id="PTHR30438">
    <property type="entry name" value="36 KDA ANTIGEN-RELATED"/>
    <property type="match status" value="1"/>
</dbReference>
<dbReference type="Gene3D" id="1.10.287.470">
    <property type="entry name" value="Helix hairpin bin"/>
    <property type="match status" value="1"/>
</dbReference>
<reference evidence="3" key="1">
    <citation type="journal article" date="2021" name="PeerJ">
        <title>Extensive microbial diversity within the chicken gut microbiome revealed by metagenomics and culture.</title>
        <authorList>
            <person name="Gilroy R."/>
            <person name="Ravi A."/>
            <person name="Getino M."/>
            <person name="Pursley I."/>
            <person name="Horton D.L."/>
            <person name="Alikhan N.F."/>
            <person name="Baker D."/>
            <person name="Gharbi K."/>
            <person name="Hall N."/>
            <person name="Watson M."/>
            <person name="Adriaenssens E.M."/>
            <person name="Foster-Nyarko E."/>
            <person name="Jarju S."/>
            <person name="Secka A."/>
            <person name="Antonio M."/>
            <person name="Oren A."/>
            <person name="Chaudhuri R.R."/>
            <person name="La Ragione R."/>
            <person name="Hildebrand F."/>
            <person name="Pallen M.J."/>
        </authorList>
    </citation>
    <scope>NUCLEOTIDE SEQUENCE</scope>
    <source>
        <strain evidence="3">ChiHecec3B27-8219</strain>
    </source>
</reference>
<dbReference type="Pfam" id="PF25876">
    <property type="entry name" value="HH_MFP_RND"/>
    <property type="match status" value="1"/>
</dbReference>
<name>A0A9D2G0P7_9BACT</name>
<dbReference type="Proteomes" id="UP000824055">
    <property type="component" value="Unassembled WGS sequence"/>
</dbReference>
<evidence type="ECO:0000256" key="1">
    <source>
        <dbReference type="SAM" id="Phobius"/>
    </source>
</evidence>
<keyword evidence="1" id="KW-0472">Membrane</keyword>
<dbReference type="Gene3D" id="2.40.30.170">
    <property type="match status" value="1"/>
</dbReference>
<sequence length="329" mass="36016">MSEKKQHSNIIMAAVGFAVVVVAVGIIGLLTLGGEEETLQGEVEVSEYRVSSKLPGRIVELRVQEGDYVKVGDTLAILEVPEAEAQKRVLEATGDAAEAMSQMTDEGARQEQIRSAYALLQQAQAAEEIARKTYNRMQNLFDEGVVSGQKRDEALASYKATQAQVKAAQGQYDMARNGARRQEKLMAAKNAQAAKNAVDVMTSILKETVQVAQVEGEVSEVYPMVGELVGLGSPIISISVMKDLWGTFNIREDKLQGLGVGTTFTAYVPAFGKDIEMKVYYMKDKGSYAAWKSTKATGDYDRKTFEVRARPVTKLEGLRPGMSLIMKER</sequence>
<evidence type="ECO:0000313" key="4">
    <source>
        <dbReference type="Proteomes" id="UP000824055"/>
    </source>
</evidence>
<keyword evidence="1" id="KW-0812">Transmembrane</keyword>
<proteinExistence type="predicted"/>
<dbReference type="PANTHER" id="PTHR30438:SF1">
    <property type="entry name" value="36 KDA ANTIGEN"/>
    <property type="match status" value="1"/>
</dbReference>
<dbReference type="SUPFAM" id="SSF111369">
    <property type="entry name" value="HlyD-like secretion proteins"/>
    <property type="match status" value="2"/>
</dbReference>
<gene>
    <name evidence="3" type="ORF">H9966_08785</name>
</gene>
<accession>A0A9D2G0P7</accession>
<feature type="domain" description="Multidrug resistance protein MdtA-like alpha-helical hairpin" evidence="2">
    <location>
        <begin position="114"/>
        <end position="176"/>
    </location>
</feature>
<dbReference type="Gene3D" id="2.40.50.100">
    <property type="match status" value="1"/>
</dbReference>
<dbReference type="InterPro" id="IPR058624">
    <property type="entry name" value="MdtA-like_HH"/>
</dbReference>
<dbReference type="InterPro" id="IPR011053">
    <property type="entry name" value="Single_hybrid_motif"/>
</dbReference>
<dbReference type="EMBL" id="DXBE01000064">
    <property type="protein sequence ID" value="HIZ69955.1"/>
    <property type="molecule type" value="Genomic_DNA"/>
</dbReference>
<evidence type="ECO:0000259" key="2">
    <source>
        <dbReference type="Pfam" id="PF25876"/>
    </source>
</evidence>